<protein>
    <recommendedName>
        <fullName evidence="4">HAUS augmin-like complex, subunit 5</fullName>
    </recommendedName>
</protein>
<dbReference type="Pfam" id="PF14817">
    <property type="entry name" value="HAUS5"/>
    <property type="match status" value="1"/>
</dbReference>
<keyword evidence="3" id="KW-1185">Reference proteome</keyword>
<reference evidence="2" key="2">
    <citation type="submission" date="2025-09" db="UniProtKB">
        <authorList>
            <consortium name="Ensembl"/>
        </authorList>
    </citation>
    <scope>IDENTIFICATION</scope>
</reference>
<dbReference type="GO" id="GO:0051225">
    <property type="term" value="P:spindle assembly"/>
    <property type="evidence" value="ECO:0007669"/>
    <property type="project" value="InterPro"/>
</dbReference>
<dbReference type="GO" id="GO:0005813">
    <property type="term" value="C:centrosome"/>
    <property type="evidence" value="ECO:0007669"/>
    <property type="project" value="TreeGrafter"/>
</dbReference>
<dbReference type="InterPro" id="IPR029131">
    <property type="entry name" value="HAUS5"/>
</dbReference>
<evidence type="ECO:0008006" key="4">
    <source>
        <dbReference type="Google" id="ProtNLM"/>
    </source>
</evidence>
<name>A0A8C4ZLC0_GADMO</name>
<keyword evidence="1" id="KW-0175">Coiled coil</keyword>
<dbReference type="Proteomes" id="UP000694546">
    <property type="component" value="Chromosome 12"/>
</dbReference>
<dbReference type="GeneTree" id="ENSGT00940000165447"/>
<dbReference type="RefSeq" id="XP_030228315.1">
    <property type="nucleotide sequence ID" value="XM_030372455.1"/>
</dbReference>
<dbReference type="GeneID" id="115555543"/>
<dbReference type="Ensembl" id="ENSGMOT00000014950.2">
    <property type="protein sequence ID" value="ENSGMOP00000014576.2"/>
    <property type="gene ID" value="ENSGMOG00000013619.2"/>
</dbReference>
<gene>
    <name evidence="2" type="primary">haus5</name>
</gene>
<proteinExistence type="predicted"/>
<dbReference type="OMA" id="LRYYVNQ"/>
<evidence type="ECO:0000256" key="1">
    <source>
        <dbReference type="SAM" id="Coils"/>
    </source>
</evidence>
<dbReference type="PANTHER" id="PTHR28588:SF1">
    <property type="entry name" value="HAUS AUGMIN-LIKE COMPLEX SUBUNIT 5"/>
    <property type="match status" value="1"/>
</dbReference>
<feature type="coiled-coil region" evidence="1">
    <location>
        <begin position="79"/>
        <end position="113"/>
    </location>
</feature>
<organism evidence="2 3">
    <name type="scientific">Gadus morhua</name>
    <name type="common">Atlantic cod</name>
    <dbReference type="NCBI Taxonomy" id="8049"/>
    <lineage>
        <taxon>Eukaryota</taxon>
        <taxon>Metazoa</taxon>
        <taxon>Chordata</taxon>
        <taxon>Craniata</taxon>
        <taxon>Vertebrata</taxon>
        <taxon>Euteleostomi</taxon>
        <taxon>Actinopterygii</taxon>
        <taxon>Neopterygii</taxon>
        <taxon>Teleostei</taxon>
        <taxon>Neoteleostei</taxon>
        <taxon>Acanthomorphata</taxon>
        <taxon>Zeiogadaria</taxon>
        <taxon>Gadariae</taxon>
        <taxon>Gadiformes</taxon>
        <taxon>Gadoidei</taxon>
        <taxon>Gadidae</taxon>
        <taxon>Gadus</taxon>
    </lineage>
</organism>
<evidence type="ECO:0000313" key="2">
    <source>
        <dbReference type="Ensembl" id="ENSGMOP00000014576.2"/>
    </source>
</evidence>
<dbReference type="GO" id="GO:0070652">
    <property type="term" value="C:HAUS complex"/>
    <property type="evidence" value="ECO:0007669"/>
    <property type="project" value="InterPro"/>
</dbReference>
<reference evidence="2" key="1">
    <citation type="submission" date="2025-08" db="UniProtKB">
        <authorList>
            <consortium name="Ensembl"/>
        </authorList>
    </citation>
    <scope>IDENTIFICATION</scope>
</reference>
<dbReference type="PANTHER" id="PTHR28588">
    <property type="entry name" value="HAUS AUGMIN-LIKE COMPLEX SUBUNIT 5"/>
    <property type="match status" value="1"/>
</dbReference>
<evidence type="ECO:0000313" key="3">
    <source>
        <dbReference type="Proteomes" id="UP000694546"/>
    </source>
</evidence>
<dbReference type="GO" id="GO:0007098">
    <property type="term" value="P:centrosome cycle"/>
    <property type="evidence" value="ECO:0007669"/>
    <property type="project" value="TreeGrafter"/>
</dbReference>
<accession>A0A8C4ZLC0</accession>
<dbReference type="AlphaFoldDB" id="A0A8C4ZLC0"/>
<sequence>MGDGNLVKELKRWATNEFNLPSQSLPNDGYFKTLCVGSGASIWKYMVQHVYQQRNVRIMRGNLQWYKVLQDKELKQVEGQSDSAKRRELQEQIEQLKADLGHLDSQISATEEQLATEERSIVRTWVQVEEANLRELLLQAFRRRCSGNRQTLTQDVLKISRHSKTLEQLARKAEVEVLFGSDSSNKRADQHGSNITAEAQVLRDVRELRDHRVDFFQSLQESELKTAPSAVSHMSREQRTVVFQYWLSNVEKLLSSYPSNQVLSAMQFLASGQQRELEEKMASLDVTQDVSALRFRYESNQLLDISRAEEEELPPVKHLLQDAWDGVGNGYTELTQTRLRIQKLQTQLQVHQGEAEQEVSVLGDELRVQSPALSVFQLELKCEMQTAATDYIRDRCLQYDQQARSRQEALRNLRNQWQSILDFRRLVDARQEGIRGLIKGNSTTKADLIRLHKELGKFVQDELMPQFVEVITAASKLRNCISQEARQFGGVSLSALDRRTVEEVERIPASCLSIYRLQSPSFHSLCQSLSFPLFRAPEELCALARSQDFELRFLRQLLRHHNTSLHKVQKQVELLHAPDQKALLAKVTEEDQKLLKTMVPRSRELAHRCTKGLSYCNQVKLDINHWWDQPAKNVLPQLQKGELTLQQWLQRWKIAAETT</sequence>